<evidence type="ECO:0008006" key="3">
    <source>
        <dbReference type="Google" id="ProtNLM"/>
    </source>
</evidence>
<reference evidence="1 2" key="1">
    <citation type="submission" date="2020-05" db="EMBL/GenBank/DDBJ databases">
        <title>Compete genome of Limnobacter sp. SAORIC-580.</title>
        <authorList>
            <person name="Song J."/>
            <person name="Cho J.-C."/>
        </authorList>
    </citation>
    <scope>NUCLEOTIDE SEQUENCE [LARGE SCALE GENOMIC DNA]</scope>
    <source>
        <strain evidence="1 2">SAORIC-580</strain>
    </source>
</reference>
<dbReference type="RefSeq" id="WP_171099173.1">
    <property type="nucleotide sequence ID" value="NZ_CP053084.1"/>
</dbReference>
<evidence type="ECO:0000313" key="1">
    <source>
        <dbReference type="EMBL" id="QJR29677.1"/>
    </source>
</evidence>
<gene>
    <name evidence="1" type="ORF">HKT17_08095</name>
</gene>
<protein>
    <recommendedName>
        <fullName evidence="3">Outer membrane protein beta-barrel domain-containing protein</fullName>
    </recommendedName>
</protein>
<organism evidence="1 2">
    <name type="scientific">Limnobacter profundi</name>
    <dbReference type="NCBI Taxonomy" id="2732163"/>
    <lineage>
        <taxon>Bacteria</taxon>
        <taxon>Pseudomonadati</taxon>
        <taxon>Pseudomonadota</taxon>
        <taxon>Betaproteobacteria</taxon>
        <taxon>Burkholderiales</taxon>
        <taxon>Burkholderiaceae</taxon>
        <taxon>Limnobacter</taxon>
    </lineage>
</organism>
<proteinExistence type="predicted"/>
<dbReference type="PROSITE" id="PS51257">
    <property type="entry name" value="PROKAR_LIPOPROTEIN"/>
    <property type="match status" value="1"/>
</dbReference>
<dbReference type="Proteomes" id="UP000501130">
    <property type="component" value="Chromosome"/>
</dbReference>
<name>A0ABX6N8I7_9BURK</name>
<evidence type="ECO:0000313" key="2">
    <source>
        <dbReference type="Proteomes" id="UP000501130"/>
    </source>
</evidence>
<keyword evidence="2" id="KW-1185">Reference proteome</keyword>
<sequence>MARIGSKQLALMALALTTGCFYLGGINAAEPLALKVSGKLGKHGIAPFHLPDQERLSPSLLGKVNLFRGVVVDEGAVVQTRLSSSKAGLIVSETKPESSIKAIYGGLQVSLQENLSLVYTPGRLSSATLNSESQGLYLLANRGGLANWFFGVQSNSYSTAADSRRVSNSAQFGVIVGLN</sequence>
<dbReference type="EMBL" id="CP053084">
    <property type="protein sequence ID" value="QJR29677.1"/>
    <property type="molecule type" value="Genomic_DNA"/>
</dbReference>
<accession>A0ABX6N8I7</accession>